<dbReference type="InterPro" id="IPR036430">
    <property type="entry name" value="RNase_T2-like_sf"/>
</dbReference>
<keyword evidence="3" id="KW-0255">Endonuclease</keyword>
<protein>
    <submittedName>
        <fullName evidence="10">S8-ribonuclease</fullName>
    </submittedName>
</protein>
<dbReference type="CDD" id="cd01061">
    <property type="entry name" value="RNase_T2_euk"/>
    <property type="match status" value="1"/>
</dbReference>
<dbReference type="InterPro" id="IPR033697">
    <property type="entry name" value="Ribonuclease_T2_eukaryotic"/>
</dbReference>
<sequence>MGIGFLIFFVLFVSSIASVVTQNTSGFHHFWLVQSWPPVFCQKYPCKNPPLDFVLHGLWPVNSSGHTLKNSSRGKFDFVGTIGNSSLRGELEKNWPSLVYSDSANFWEHEWEEHGSGQPLMEPTEYFQAAIRLRKSVDLMSTLKREGILPNGTSYPITDFVDATKDIYGHPRLTCSYGYLLNEVNLCVDSQARNFISCNHRERKSTTCRKRITFPRHVKIENGYIWHEE</sequence>
<organism evidence="10">
    <name type="scientific">Citrus maxima</name>
    <name type="common">Pomelo</name>
    <name type="synonym">Citrus grandis</name>
    <dbReference type="NCBI Taxonomy" id="37334"/>
    <lineage>
        <taxon>Eukaryota</taxon>
        <taxon>Viridiplantae</taxon>
        <taxon>Streptophyta</taxon>
        <taxon>Embryophyta</taxon>
        <taxon>Tracheophyta</taxon>
        <taxon>Spermatophyta</taxon>
        <taxon>Magnoliopsida</taxon>
        <taxon>eudicotyledons</taxon>
        <taxon>Gunneridae</taxon>
        <taxon>Pentapetalae</taxon>
        <taxon>rosids</taxon>
        <taxon>malvids</taxon>
        <taxon>Sapindales</taxon>
        <taxon>Rutaceae</taxon>
        <taxon>Aurantioideae</taxon>
        <taxon>Citrus</taxon>
    </lineage>
</organism>
<evidence type="ECO:0000256" key="1">
    <source>
        <dbReference type="ARBA" id="ARBA00007469"/>
    </source>
</evidence>
<dbReference type="EMBL" id="MN652904">
    <property type="protein sequence ID" value="QHA79784.1"/>
    <property type="molecule type" value="mRNA"/>
</dbReference>
<dbReference type="GO" id="GO:0003723">
    <property type="term" value="F:RNA binding"/>
    <property type="evidence" value="ECO:0007669"/>
    <property type="project" value="InterPro"/>
</dbReference>
<evidence type="ECO:0000256" key="4">
    <source>
        <dbReference type="ARBA" id="ARBA00022801"/>
    </source>
</evidence>
<name>A0A6B9KMF2_CITMA</name>
<dbReference type="InterPro" id="IPR001568">
    <property type="entry name" value="RNase_T2-like"/>
</dbReference>
<evidence type="ECO:0000256" key="6">
    <source>
        <dbReference type="ARBA" id="ARBA00023239"/>
    </source>
</evidence>
<accession>A0A6B9KMF2</accession>
<feature type="active site" evidence="7">
    <location>
        <position position="114"/>
    </location>
</feature>
<dbReference type="GO" id="GO:0005576">
    <property type="term" value="C:extracellular region"/>
    <property type="evidence" value="ECO:0007669"/>
    <property type="project" value="TreeGrafter"/>
</dbReference>
<evidence type="ECO:0000256" key="5">
    <source>
        <dbReference type="ARBA" id="ARBA00023157"/>
    </source>
</evidence>
<keyword evidence="6" id="KW-0456">Lyase</keyword>
<dbReference type="GO" id="GO:0033897">
    <property type="term" value="F:ribonuclease T2 activity"/>
    <property type="evidence" value="ECO:0007669"/>
    <property type="project" value="InterPro"/>
</dbReference>
<feature type="signal peptide" evidence="9">
    <location>
        <begin position="1"/>
        <end position="21"/>
    </location>
</feature>
<dbReference type="GO" id="GO:0016787">
    <property type="term" value="F:hydrolase activity"/>
    <property type="evidence" value="ECO:0007669"/>
    <property type="project" value="UniProtKB-KW"/>
</dbReference>
<evidence type="ECO:0000256" key="3">
    <source>
        <dbReference type="ARBA" id="ARBA00022759"/>
    </source>
</evidence>
<evidence type="ECO:0000256" key="8">
    <source>
        <dbReference type="RuleBase" id="RU004328"/>
    </source>
</evidence>
<keyword evidence="4" id="KW-0378">Hydrolase</keyword>
<reference evidence="10" key="1">
    <citation type="submission" date="2019-11" db="EMBL/GenBank/DDBJ databases">
        <title>Citrus has S-RNase-based self-incompatibility: evolution of self-compatibility by a mutant Sm-RNase.</title>
        <authorList>
            <person name="Mei L."/>
        </authorList>
    </citation>
    <scope>NUCLEOTIDE SEQUENCE</scope>
</reference>
<keyword evidence="5" id="KW-1015">Disulfide bond</keyword>
<dbReference type="Pfam" id="PF00445">
    <property type="entry name" value="Ribonuclease_T2"/>
    <property type="match status" value="1"/>
</dbReference>
<dbReference type="SUPFAM" id="SSF55895">
    <property type="entry name" value="Ribonuclease Rh-like"/>
    <property type="match status" value="1"/>
</dbReference>
<evidence type="ECO:0000256" key="9">
    <source>
        <dbReference type="SAM" id="SignalP"/>
    </source>
</evidence>
<evidence type="ECO:0000313" key="10">
    <source>
        <dbReference type="EMBL" id="QHA79784.1"/>
    </source>
</evidence>
<evidence type="ECO:0000256" key="7">
    <source>
        <dbReference type="PIRSR" id="PIRSR633697-1"/>
    </source>
</evidence>
<dbReference type="AlphaFoldDB" id="A0A6B9KMF2"/>
<dbReference type="InterPro" id="IPR018188">
    <property type="entry name" value="RNase_T2_His_AS_1"/>
</dbReference>
<dbReference type="PANTHER" id="PTHR11240:SF75">
    <property type="entry name" value="RIBONUCLEASE 3"/>
    <property type="match status" value="1"/>
</dbReference>
<dbReference type="PANTHER" id="PTHR11240">
    <property type="entry name" value="RIBONUCLEASE T2"/>
    <property type="match status" value="1"/>
</dbReference>
<comment type="similarity">
    <text evidence="1 8">Belongs to the RNase T2 family.</text>
</comment>
<feature type="active site" evidence="7">
    <location>
        <position position="56"/>
    </location>
</feature>
<feature type="chain" id="PRO_5025447100" evidence="9">
    <location>
        <begin position="22"/>
        <end position="229"/>
    </location>
</feature>
<proteinExistence type="evidence at transcript level"/>
<keyword evidence="2" id="KW-0540">Nuclease</keyword>
<dbReference type="Gene3D" id="3.90.730.10">
    <property type="entry name" value="Ribonuclease T2-like"/>
    <property type="match status" value="1"/>
</dbReference>
<keyword evidence="9" id="KW-0732">Signal</keyword>
<dbReference type="GO" id="GO:0006401">
    <property type="term" value="P:RNA catabolic process"/>
    <property type="evidence" value="ECO:0007669"/>
    <property type="project" value="TreeGrafter"/>
</dbReference>
<dbReference type="PROSITE" id="PS00530">
    <property type="entry name" value="RNASE_T2_1"/>
    <property type="match status" value="1"/>
</dbReference>
<feature type="active site" evidence="7">
    <location>
        <position position="110"/>
    </location>
</feature>
<evidence type="ECO:0000256" key="2">
    <source>
        <dbReference type="ARBA" id="ARBA00022722"/>
    </source>
</evidence>